<feature type="compositionally biased region" description="Low complexity" evidence="1">
    <location>
        <begin position="31"/>
        <end position="42"/>
    </location>
</feature>
<accession>A0A949JLF1</accession>
<dbReference type="GO" id="GO:0003677">
    <property type="term" value="F:DNA binding"/>
    <property type="evidence" value="ECO:0007669"/>
    <property type="project" value="UniProtKB-KW"/>
</dbReference>
<keyword evidence="3" id="KW-1185">Reference proteome</keyword>
<feature type="non-terminal residue" evidence="2">
    <location>
        <position position="1"/>
    </location>
</feature>
<organism evidence="2 3">
    <name type="scientific">Streptomyces tardus</name>
    <dbReference type="NCBI Taxonomy" id="2780544"/>
    <lineage>
        <taxon>Bacteria</taxon>
        <taxon>Bacillati</taxon>
        <taxon>Actinomycetota</taxon>
        <taxon>Actinomycetes</taxon>
        <taxon>Kitasatosporales</taxon>
        <taxon>Streptomycetaceae</taxon>
        <taxon>Streptomyces</taxon>
    </lineage>
</organism>
<evidence type="ECO:0000313" key="2">
    <source>
        <dbReference type="EMBL" id="MBU7600928.1"/>
    </source>
</evidence>
<comment type="caution">
    <text evidence="2">The sequence shown here is derived from an EMBL/GenBank/DDBJ whole genome shotgun (WGS) entry which is preliminary data.</text>
</comment>
<dbReference type="EMBL" id="JAELVF020000006">
    <property type="protein sequence ID" value="MBU7600928.1"/>
    <property type="molecule type" value="Genomic_DNA"/>
</dbReference>
<evidence type="ECO:0000313" key="3">
    <source>
        <dbReference type="Proteomes" id="UP000694501"/>
    </source>
</evidence>
<protein>
    <submittedName>
        <fullName evidence="2">DNA-binding protein</fullName>
    </submittedName>
</protein>
<reference evidence="2" key="1">
    <citation type="submission" date="2021-06" db="EMBL/GenBank/DDBJ databases">
        <title>Sequencing of actinobacteria type strains.</title>
        <authorList>
            <person name="Nguyen G.-S."/>
            <person name="Wentzel A."/>
        </authorList>
    </citation>
    <scope>NUCLEOTIDE SEQUENCE</scope>
    <source>
        <strain evidence="2">P38-E01</strain>
    </source>
</reference>
<sequence length="386" mass="42727">AAAENAAQAPATTATTPPPLVPLRHQAEQVPAPTETAESPAAHRARTAHHRHHAARRTTSAEQARSELAAHIDDTVETELARAAGDQEAAAQALVKRAIPDVMALFQHTRKQARYEHTAYPRLPAILQRPTKNDPDLIWEARPSWRHPQLRRSPDGPFYVTALDVNAAYLAAFTTHLPIGRLEHSADGTRDPKRAGFYLIDPPAWFHTDLPHPLGNREEPGPLWIGEPTLRLLLRLAGPKHGLLEAPTIHESWTSGSSEGLLKQLRATLAEARTEALEADNDVKLDYIKAMYSKFVSTLGESVHNREIVRPDWTHLIRSQAFANLWSRAYKAHEAGLGVVAVLGTDELHVAGDWRQAFHEGRGLGDMKIKHDREGSPVDYTVKETV</sequence>
<feature type="compositionally biased region" description="Low complexity" evidence="1">
    <location>
        <begin position="1"/>
        <end position="15"/>
    </location>
</feature>
<feature type="compositionally biased region" description="Basic residues" evidence="1">
    <location>
        <begin position="43"/>
        <end position="56"/>
    </location>
</feature>
<dbReference type="Proteomes" id="UP000694501">
    <property type="component" value="Unassembled WGS sequence"/>
</dbReference>
<dbReference type="AlphaFoldDB" id="A0A949JLF1"/>
<dbReference type="RefSeq" id="WP_216815188.1">
    <property type="nucleotide sequence ID" value="NZ_JAELVF020000006.1"/>
</dbReference>
<keyword evidence="2" id="KW-0238">DNA-binding</keyword>
<proteinExistence type="predicted"/>
<name>A0A949JLF1_9ACTN</name>
<gene>
    <name evidence="2" type="ORF">JGS22_025725</name>
</gene>
<evidence type="ECO:0000256" key="1">
    <source>
        <dbReference type="SAM" id="MobiDB-lite"/>
    </source>
</evidence>
<feature type="region of interest" description="Disordered" evidence="1">
    <location>
        <begin position="1"/>
        <end position="66"/>
    </location>
</feature>